<dbReference type="PANTHER" id="PTHR44051">
    <property type="entry name" value="GLUTATHIONE S-TRANSFERASE-RELATED"/>
    <property type="match status" value="1"/>
</dbReference>
<accession>A0A8K0NVY9</accession>
<comment type="similarity">
    <text evidence="1">Belongs to the GST superfamily.</text>
</comment>
<dbReference type="InterPro" id="IPR004045">
    <property type="entry name" value="Glutathione_S-Trfase_N"/>
</dbReference>
<comment type="caution">
    <text evidence="4">The sequence shown here is derived from an EMBL/GenBank/DDBJ whole genome shotgun (WGS) entry which is preliminary data.</text>
</comment>
<evidence type="ECO:0000256" key="1">
    <source>
        <dbReference type="ARBA" id="ARBA00007409"/>
    </source>
</evidence>
<organism evidence="4 5">
    <name type="scientific">Filobasidium floriforme</name>
    <dbReference type="NCBI Taxonomy" id="5210"/>
    <lineage>
        <taxon>Eukaryota</taxon>
        <taxon>Fungi</taxon>
        <taxon>Dikarya</taxon>
        <taxon>Basidiomycota</taxon>
        <taxon>Agaricomycotina</taxon>
        <taxon>Tremellomycetes</taxon>
        <taxon>Filobasidiales</taxon>
        <taxon>Filobasidiaceae</taxon>
        <taxon>Filobasidium</taxon>
    </lineage>
</organism>
<protein>
    <recommendedName>
        <fullName evidence="6">Glutathione S-transferase</fullName>
    </recommendedName>
</protein>
<dbReference type="Gene3D" id="3.40.30.10">
    <property type="entry name" value="Glutaredoxin"/>
    <property type="match status" value="1"/>
</dbReference>
<gene>
    <name evidence="4" type="ORF">FFLO_00001</name>
</gene>
<evidence type="ECO:0008006" key="6">
    <source>
        <dbReference type="Google" id="ProtNLM"/>
    </source>
</evidence>
<dbReference type="SUPFAM" id="SSF52833">
    <property type="entry name" value="Thioredoxin-like"/>
    <property type="match status" value="1"/>
</dbReference>
<keyword evidence="5" id="KW-1185">Reference proteome</keyword>
<sequence>MPADILIHHLNKSRSERLCECCLELGLDYKVKVWQRTSDFKAPPDLKAIHPLGKSPIAVVDGKTLSESAFILTKFVQMQQTSPAPFDDEDTFWSHYAEGSFMLFLQMSRVLQQAASVTPFYAKTISTAFVGGIHDKYLDIEIQKHFDFVEAGLAKSATQWFGGKDDPSLADYMMLYPIHACISQPDRVKATIGEKTRAWLKAVEARPAYKKGLERQTSEEKAKK</sequence>
<evidence type="ECO:0000313" key="5">
    <source>
        <dbReference type="Proteomes" id="UP000812966"/>
    </source>
</evidence>
<dbReference type="InterPro" id="IPR036282">
    <property type="entry name" value="Glutathione-S-Trfase_C_sf"/>
</dbReference>
<dbReference type="Proteomes" id="UP000812966">
    <property type="component" value="Unassembled WGS sequence"/>
</dbReference>
<feature type="domain" description="GST C-terminal" evidence="3">
    <location>
        <begin position="87"/>
        <end position="224"/>
    </location>
</feature>
<dbReference type="PROSITE" id="PS50405">
    <property type="entry name" value="GST_CTER"/>
    <property type="match status" value="1"/>
</dbReference>
<evidence type="ECO:0000313" key="4">
    <source>
        <dbReference type="EMBL" id="KAG7580030.1"/>
    </source>
</evidence>
<dbReference type="EMBL" id="JABELV010000001">
    <property type="protein sequence ID" value="KAG7580030.1"/>
    <property type="molecule type" value="Genomic_DNA"/>
</dbReference>
<name>A0A8K0NVY9_9TREE</name>
<dbReference type="Pfam" id="PF13409">
    <property type="entry name" value="GST_N_2"/>
    <property type="match status" value="1"/>
</dbReference>
<evidence type="ECO:0000259" key="3">
    <source>
        <dbReference type="PROSITE" id="PS50405"/>
    </source>
</evidence>
<dbReference type="InterPro" id="IPR010987">
    <property type="entry name" value="Glutathione-S-Trfase_C-like"/>
</dbReference>
<dbReference type="CDD" id="cd03046">
    <property type="entry name" value="GST_N_GTT1_like"/>
    <property type="match status" value="1"/>
</dbReference>
<reference evidence="4" key="1">
    <citation type="submission" date="2020-04" db="EMBL/GenBank/DDBJ databases">
        <title>Analysis of mating type loci in Filobasidium floriforme.</title>
        <authorList>
            <person name="Nowrousian M."/>
        </authorList>
    </citation>
    <scope>NUCLEOTIDE SEQUENCE</scope>
    <source>
        <strain evidence="4">CBS 6242</strain>
    </source>
</reference>
<dbReference type="PANTHER" id="PTHR44051:SF9">
    <property type="entry name" value="GLUTATHIONE S-TRANSFERASE 1"/>
    <property type="match status" value="1"/>
</dbReference>
<dbReference type="Gene3D" id="1.20.1050.10">
    <property type="match status" value="1"/>
</dbReference>
<dbReference type="PROSITE" id="PS50404">
    <property type="entry name" value="GST_NTER"/>
    <property type="match status" value="1"/>
</dbReference>
<dbReference type="InterPro" id="IPR036249">
    <property type="entry name" value="Thioredoxin-like_sf"/>
</dbReference>
<feature type="domain" description="GST N-terminal" evidence="2">
    <location>
        <begin position="2"/>
        <end position="83"/>
    </location>
</feature>
<dbReference type="SUPFAM" id="SSF47616">
    <property type="entry name" value="GST C-terminal domain-like"/>
    <property type="match status" value="1"/>
</dbReference>
<evidence type="ECO:0000259" key="2">
    <source>
        <dbReference type="PROSITE" id="PS50404"/>
    </source>
</evidence>
<dbReference type="AlphaFoldDB" id="A0A8K0NVY9"/>
<proteinExistence type="inferred from homology"/>